<dbReference type="AlphaFoldDB" id="A0A6N8U7P7"/>
<reference evidence="3 4" key="1">
    <citation type="submission" date="2019-12" db="EMBL/GenBank/DDBJ databases">
        <authorList>
            <person name="Yang R."/>
        </authorList>
    </citation>
    <scope>NUCLEOTIDE SEQUENCE [LARGE SCALE GENOMIC DNA]</scope>
    <source>
        <strain evidence="3 4">DONG20-135</strain>
    </source>
</reference>
<dbReference type="Gene3D" id="2.60.40.1240">
    <property type="match status" value="1"/>
</dbReference>
<dbReference type="InterPro" id="IPR029050">
    <property type="entry name" value="Immunoprotect_excell_Ig-like"/>
</dbReference>
<dbReference type="RefSeq" id="WP_160624812.1">
    <property type="nucleotide sequence ID" value="NZ_WUUQ01000002.1"/>
</dbReference>
<dbReference type="EMBL" id="WUUQ01000002">
    <property type="protein sequence ID" value="MXQ73354.1"/>
    <property type="molecule type" value="Genomic_DNA"/>
</dbReference>
<evidence type="ECO:0000259" key="2">
    <source>
        <dbReference type="Pfam" id="PF11611"/>
    </source>
</evidence>
<dbReference type="Proteomes" id="UP000434036">
    <property type="component" value="Unassembled WGS sequence"/>
</dbReference>
<comment type="caution">
    <text evidence="3">The sequence shown here is derived from an EMBL/GenBank/DDBJ whole genome shotgun (WGS) entry which is preliminary data.</text>
</comment>
<keyword evidence="4" id="KW-1185">Reference proteome</keyword>
<evidence type="ECO:0000313" key="4">
    <source>
        <dbReference type="Proteomes" id="UP000434036"/>
    </source>
</evidence>
<accession>A0A6N8U7P7</accession>
<proteinExistence type="predicted"/>
<feature type="domain" description="DUF4352" evidence="2">
    <location>
        <begin position="56"/>
        <end position="141"/>
    </location>
</feature>
<reference evidence="3 4" key="2">
    <citation type="submission" date="2020-01" db="EMBL/GenBank/DDBJ databases">
        <title>Clostridiaceae sp. nov. isolated from the gut of human by culturomics.</title>
        <authorList>
            <person name="Chang Y."/>
        </authorList>
    </citation>
    <scope>NUCLEOTIDE SEQUENCE [LARGE SCALE GENOMIC DNA]</scope>
    <source>
        <strain evidence="3 4">DONG20-135</strain>
    </source>
</reference>
<dbReference type="Pfam" id="PF11611">
    <property type="entry name" value="DUF4352"/>
    <property type="match status" value="1"/>
</dbReference>
<keyword evidence="1" id="KW-0732">Signal</keyword>
<gene>
    <name evidence="3" type="ORF">GSF08_05350</name>
</gene>
<protein>
    <submittedName>
        <fullName evidence="3">DUF4352 domain-containing protein</fullName>
    </submittedName>
</protein>
<name>A0A6N8U7P7_9FIRM</name>
<evidence type="ECO:0000313" key="3">
    <source>
        <dbReference type="EMBL" id="MXQ73354.1"/>
    </source>
</evidence>
<evidence type="ECO:0000256" key="1">
    <source>
        <dbReference type="ARBA" id="ARBA00022729"/>
    </source>
</evidence>
<organism evidence="3 4">
    <name type="scientific">Copranaerobaculum intestinale</name>
    <dbReference type="NCBI Taxonomy" id="2692629"/>
    <lineage>
        <taxon>Bacteria</taxon>
        <taxon>Bacillati</taxon>
        <taxon>Bacillota</taxon>
        <taxon>Erysipelotrichia</taxon>
        <taxon>Erysipelotrichales</taxon>
        <taxon>Erysipelotrichaceae</taxon>
        <taxon>Copranaerobaculum</taxon>
    </lineage>
</organism>
<dbReference type="InterPro" id="IPR029051">
    <property type="entry name" value="DUF4352"/>
</dbReference>
<sequence length="156" mass="18119">MEIVKKDTNKKSSIVLIPDHCPNPAMINEFQTAFFTFRVNRLELVEKELCGYEISPEAQYLVADIAIRNNTNEILSMFKGDFLIAFDKEAPFEAEDYFGVDHQLPNEYALKPNEKISGKLVYIIARGASKISIRYTEYFEDDTQGKTYRLKYRLKE</sequence>